<keyword evidence="2" id="KW-1185">Reference proteome</keyword>
<proteinExistence type="predicted"/>
<protein>
    <submittedName>
        <fullName evidence="1">Uncharacterized protein</fullName>
    </submittedName>
</protein>
<sequence length="164" mass="18387">MLKTRPEIQRRPALTTLNPPFPAWVTFLSILNFCISQSSTVSSSPVFRMPPPTGINNLEQQSLSQVINTALASNGFDMTPDEPAWGPDRARRPDLQYIRCLCQQLHDFPMRTSSYPPEPPRAIITSSHTPQTDLVADMPLHCASAWRVCLAFRWSPYHPVALSA</sequence>
<evidence type="ECO:0000313" key="2">
    <source>
        <dbReference type="Proteomes" id="UP001600888"/>
    </source>
</evidence>
<accession>A0ABR4EAU8</accession>
<gene>
    <name evidence="1" type="ORF">FJTKL_13265</name>
</gene>
<organism evidence="1 2">
    <name type="scientific">Diaporthe vaccinii</name>
    <dbReference type="NCBI Taxonomy" id="105482"/>
    <lineage>
        <taxon>Eukaryota</taxon>
        <taxon>Fungi</taxon>
        <taxon>Dikarya</taxon>
        <taxon>Ascomycota</taxon>
        <taxon>Pezizomycotina</taxon>
        <taxon>Sordariomycetes</taxon>
        <taxon>Sordariomycetidae</taxon>
        <taxon>Diaporthales</taxon>
        <taxon>Diaporthaceae</taxon>
        <taxon>Diaporthe</taxon>
        <taxon>Diaporthe eres species complex</taxon>
    </lineage>
</organism>
<reference evidence="1 2" key="1">
    <citation type="submission" date="2024-03" db="EMBL/GenBank/DDBJ databases">
        <title>A high-quality draft genome sequence of Diaporthe vaccinii, a causative agent of upright dieback and viscid rot disease in cranberry plants.</title>
        <authorList>
            <person name="Sarrasin M."/>
            <person name="Lang B.F."/>
            <person name="Burger G."/>
        </authorList>
    </citation>
    <scope>NUCLEOTIDE SEQUENCE [LARGE SCALE GENOMIC DNA]</scope>
    <source>
        <strain evidence="1 2">IS7</strain>
    </source>
</reference>
<name>A0ABR4EAU8_9PEZI</name>
<comment type="caution">
    <text evidence="1">The sequence shown here is derived from an EMBL/GenBank/DDBJ whole genome shotgun (WGS) entry which is preliminary data.</text>
</comment>
<dbReference type="Proteomes" id="UP001600888">
    <property type="component" value="Unassembled WGS sequence"/>
</dbReference>
<dbReference type="EMBL" id="JBAWTH010000074">
    <property type="protein sequence ID" value="KAL2279569.1"/>
    <property type="molecule type" value="Genomic_DNA"/>
</dbReference>
<evidence type="ECO:0000313" key="1">
    <source>
        <dbReference type="EMBL" id="KAL2279569.1"/>
    </source>
</evidence>